<accession>A0ABD3H0P6</accession>
<evidence type="ECO:0000313" key="1">
    <source>
        <dbReference type="EMBL" id="KAL3685110.1"/>
    </source>
</evidence>
<proteinExistence type="predicted"/>
<dbReference type="EMBL" id="JBJQOH010000006">
    <property type="protein sequence ID" value="KAL3685110.1"/>
    <property type="molecule type" value="Genomic_DNA"/>
</dbReference>
<name>A0ABD3H0P6_9MARC</name>
<organism evidence="1 2">
    <name type="scientific">Riccia sorocarpa</name>
    <dbReference type="NCBI Taxonomy" id="122646"/>
    <lineage>
        <taxon>Eukaryota</taxon>
        <taxon>Viridiplantae</taxon>
        <taxon>Streptophyta</taxon>
        <taxon>Embryophyta</taxon>
        <taxon>Marchantiophyta</taxon>
        <taxon>Marchantiopsida</taxon>
        <taxon>Marchantiidae</taxon>
        <taxon>Marchantiales</taxon>
        <taxon>Ricciaceae</taxon>
        <taxon>Riccia</taxon>
    </lineage>
</organism>
<protein>
    <submittedName>
        <fullName evidence="1">Uncharacterized protein</fullName>
    </submittedName>
</protein>
<keyword evidence="2" id="KW-1185">Reference proteome</keyword>
<gene>
    <name evidence="1" type="ORF">R1sor_003132</name>
</gene>
<evidence type="ECO:0000313" key="2">
    <source>
        <dbReference type="Proteomes" id="UP001633002"/>
    </source>
</evidence>
<dbReference type="Proteomes" id="UP001633002">
    <property type="component" value="Unassembled WGS sequence"/>
</dbReference>
<comment type="caution">
    <text evidence="1">The sequence shown here is derived from an EMBL/GenBank/DDBJ whole genome shotgun (WGS) entry which is preliminary data.</text>
</comment>
<sequence length="129" mass="14605">MTASNRSLDGSAAASMARIEKIISNQDILITLCAEFESELLGMKSVSMEESRQTMKWLQSRLNELRGYVYGTVEMATELKTLMNGRRNPLPRRSVLFGTWRIPDLSTTMSRYQETVTNAGYGRKQAMQT</sequence>
<reference evidence="1 2" key="1">
    <citation type="submission" date="2024-09" db="EMBL/GenBank/DDBJ databases">
        <title>Chromosome-scale assembly of Riccia sorocarpa.</title>
        <authorList>
            <person name="Paukszto L."/>
        </authorList>
    </citation>
    <scope>NUCLEOTIDE SEQUENCE [LARGE SCALE GENOMIC DNA]</scope>
    <source>
        <strain evidence="1">LP-2024</strain>
        <tissue evidence="1">Aerial parts of the thallus</tissue>
    </source>
</reference>
<dbReference type="AlphaFoldDB" id="A0ABD3H0P6"/>